<feature type="transmembrane region" description="Helical" evidence="7">
    <location>
        <begin position="12"/>
        <end position="29"/>
    </location>
</feature>
<evidence type="ECO:0000256" key="3">
    <source>
        <dbReference type="ARBA" id="ARBA00022475"/>
    </source>
</evidence>
<name>A0A238ZI78_9BACT</name>
<feature type="transmembrane region" description="Helical" evidence="7">
    <location>
        <begin position="111"/>
        <end position="133"/>
    </location>
</feature>
<reference evidence="10" key="1">
    <citation type="submission" date="2017-06" db="EMBL/GenBank/DDBJ databases">
        <authorList>
            <person name="Varghese N."/>
            <person name="Submissions S."/>
        </authorList>
    </citation>
    <scope>NUCLEOTIDE SEQUENCE [LARGE SCALE GENOMIC DNA]</scope>
    <source>
        <strain evidence="10">DSM 15668</strain>
    </source>
</reference>
<evidence type="ECO:0000256" key="1">
    <source>
        <dbReference type="ARBA" id="ARBA00004651"/>
    </source>
</evidence>
<dbReference type="InterPro" id="IPR004680">
    <property type="entry name" value="Cit_transptr-like_dom"/>
</dbReference>
<feature type="transmembrane region" description="Helical" evidence="7">
    <location>
        <begin position="299"/>
        <end position="321"/>
    </location>
</feature>
<evidence type="ECO:0000256" key="2">
    <source>
        <dbReference type="ARBA" id="ARBA00022448"/>
    </source>
</evidence>
<evidence type="ECO:0000256" key="6">
    <source>
        <dbReference type="ARBA" id="ARBA00023136"/>
    </source>
</evidence>
<keyword evidence="2" id="KW-0813">Transport</keyword>
<feature type="transmembrane region" description="Helical" evidence="7">
    <location>
        <begin position="267"/>
        <end position="287"/>
    </location>
</feature>
<feature type="transmembrane region" description="Helical" evidence="7">
    <location>
        <begin position="237"/>
        <end position="260"/>
    </location>
</feature>
<feature type="domain" description="Citrate transporter-like" evidence="8">
    <location>
        <begin position="35"/>
        <end position="288"/>
    </location>
</feature>
<gene>
    <name evidence="9" type="ORF">SAMN06265340_1096</name>
</gene>
<organism evidence="9 10">
    <name type="scientific">Desulfurobacterium atlanticum</name>
    <dbReference type="NCBI Taxonomy" id="240169"/>
    <lineage>
        <taxon>Bacteria</taxon>
        <taxon>Pseudomonadati</taxon>
        <taxon>Aquificota</taxon>
        <taxon>Aquificia</taxon>
        <taxon>Desulfurobacteriales</taxon>
        <taxon>Desulfurobacteriaceae</taxon>
        <taxon>Desulfurobacterium</taxon>
    </lineage>
</organism>
<evidence type="ECO:0000256" key="4">
    <source>
        <dbReference type="ARBA" id="ARBA00022692"/>
    </source>
</evidence>
<comment type="subcellular location">
    <subcellularLocation>
        <location evidence="1">Cell membrane</location>
        <topology evidence="1">Multi-pass membrane protein</topology>
    </subcellularLocation>
</comment>
<keyword evidence="4 7" id="KW-0812">Transmembrane</keyword>
<keyword evidence="10" id="KW-1185">Reference proteome</keyword>
<keyword evidence="3" id="KW-1003">Cell membrane</keyword>
<accession>A0A238ZI78</accession>
<sequence length="355" mass="40523">MGKISKIIRDEWLFFVAVTVTIVSSLAFKRMPEITKDDLKILIILFNFLVITKGLEKSGLFVKIAFYFEKGNPFLKLTLLSGILSMFVTNDIALFTVVPLTLSLSIPPEKIMFLVILETLSVNGASALTPFGNPQNIFIYYYYHLDFTNFIKAIFPFFMFSFALILGIALLWERKEIKITEKKCEEELNRKKAVIYGSFFIMFIGVIFHIFPIEISIIPPLFALFKDKTVLRKIDYFLLLTFLAFFGFTSNISSALRFSLSNPHKTLIYSAFISQIISNVPAALLLAKFTNLWKSLLMGVNVGGFGTLVGSLANLIAFKLFKNKFNNLTRKYLLTFHLMSFLLFFVSLMFSLLIT</sequence>
<dbReference type="AlphaFoldDB" id="A0A238ZI78"/>
<evidence type="ECO:0000259" key="8">
    <source>
        <dbReference type="Pfam" id="PF03600"/>
    </source>
</evidence>
<dbReference type="PANTHER" id="PTHR43302:SF5">
    <property type="entry name" value="TRANSPORTER ARSB-RELATED"/>
    <property type="match status" value="1"/>
</dbReference>
<evidence type="ECO:0000313" key="9">
    <source>
        <dbReference type="EMBL" id="SNR83145.1"/>
    </source>
</evidence>
<dbReference type="GO" id="GO:0055085">
    <property type="term" value="P:transmembrane transport"/>
    <property type="evidence" value="ECO:0007669"/>
    <property type="project" value="InterPro"/>
</dbReference>
<evidence type="ECO:0000256" key="5">
    <source>
        <dbReference type="ARBA" id="ARBA00022989"/>
    </source>
</evidence>
<feature type="transmembrane region" description="Helical" evidence="7">
    <location>
        <begin position="193"/>
        <end position="217"/>
    </location>
</feature>
<keyword evidence="6 7" id="KW-0472">Membrane</keyword>
<dbReference type="Proteomes" id="UP000198405">
    <property type="component" value="Unassembled WGS sequence"/>
</dbReference>
<evidence type="ECO:0000313" key="10">
    <source>
        <dbReference type="Proteomes" id="UP000198405"/>
    </source>
</evidence>
<dbReference type="PANTHER" id="PTHR43302">
    <property type="entry name" value="TRANSPORTER ARSB-RELATED"/>
    <property type="match status" value="1"/>
</dbReference>
<evidence type="ECO:0000256" key="7">
    <source>
        <dbReference type="SAM" id="Phobius"/>
    </source>
</evidence>
<dbReference type="EMBL" id="FZOB01000009">
    <property type="protein sequence ID" value="SNR83145.1"/>
    <property type="molecule type" value="Genomic_DNA"/>
</dbReference>
<feature type="transmembrane region" description="Helical" evidence="7">
    <location>
        <begin position="80"/>
        <end position="104"/>
    </location>
</feature>
<dbReference type="RefSeq" id="WP_089323309.1">
    <property type="nucleotide sequence ID" value="NZ_FZOB01000009.1"/>
</dbReference>
<protein>
    <submittedName>
        <fullName evidence="9">Transporter, YbiR family</fullName>
    </submittedName>
</protein>
<dbReference type="GO" id="GO:0005886">
    <property type="term" value="C:plasma membrane"/>
    <property type="evidence" value="ECO:0007669"/>
    <property type="project" value="UniProtKB-SubCell"/>
</dbReference>
<dbReference type="Pfam" id="PF03600">
    <property type="entry name" value="CitMHS"/>
    <property type="match status" value="1"/>
</dbReference>
<feature type="transmembrane region" description="Helical" evidence="7">
    <location>
        <begin position="153"/>
        <end position="172"/>
    </location>
</feature>
<keyword evidence="5 7" id="KW-1133">Transmembrane helix</keyword>
<feature type="transmembrane region" description="Helical" evidence="7">
    <location>
        <begin position="333"/>
        <end position="354"/>
    </location>
</feature>
<proteinExistence type="predicted"/>